<feature type="region of interest" description="Disordered" evidence="3">
    <location>
        <begin position="140"/>
        <end position="159"/>
    </location>
</feature>
<dbReference type="Proteomes" id="UP000324907">
    <property type="component" value="Unassembled WGS sequence"/>
</dbReference>
<dbReference type="SUPFAM" id="SSF53271">
    <property type="entry name" value="PRTase-like"/>
    <property type="match status" value="1"/>
</dbReference>
<dbReference type="InterPro" id="IPR029057">
    <property type="entry name" value="PRTase-like"/>
</dbReference>
<protein>
    <recommendedName>
        <fullName evidence="4">Glutamine amidotransferase type-2 domain-containing protein</fullName>
    </recommendedName>
</protein>
<feature type="domain" description="Glutamine amidotransferase type-2" evidence="4">
    <location>
        <begin position="16"/>
        <end position="356"/>
    </location>
</feature>
<feature type="compositionally biased region" description="Low complexity" evidence="3">
    <location>
        <begin position="304"/>
        <end position="326"/>
    </location>
</feature>
<sequence>MDADDCVHEDHPRHECGVFAAFNVDNAAKNIFFALYALQHRGQESAGIATSDRFSFNVHRGMGLVSQIFNEDTDKGRMAVAHNGQLVHEDMLRRRLLRAGTGLFTTTDSEIIAQMLARDTTDRLANIRLVYSSPTEMLGDSAAPSCEAGSPTSGSDEAALTAAAAVAEAALPSDTQSGTLREPAPSAGSSASRRFNARHAQRGGKRLVLIDDSIVRGNTLRKLVGALSARGGREEVHMSHQQPAASPPLHMGVDIGTYDELIAHGAESIDKIRRPHGADSLEYITTRGMMDAVKEGIGGHHPHAPAAAEPRHSSSSTGGEVTSSHSKLQAASDSWSMPTGHCSACFTGKYPIRLEW</sequence>
<name>A0A5A8DYH6_CAFRO</name>
<accession>A0A5A8DYH6</accession>
<dbReference type="PROSITE" id="PS51278">
    <property type="entry name" value="GATASE_TYPE_2"/>
    <property type="match status" value="1"/>
</dbReference>
<feature type="compositionally biased region" description="Polar residues" evidence="3">
    <location>
        <begin position="327"/>
        <end position="337"/>
    </location>
</feature>
<gene>
    <name evidence="5" type="ORF">FNF28_01314</name>
</gene>
<evidence type="ECO:0000256" key="2">
    <source>
        <dbReference type="ARBA" id="ARBA00022962"/>
    </source>
</evidence>
<organism evidence="5 6">
    <name type="scientific">Cafeteria roenbergensis</name>
    <name type="common">Marine flagellate</name>
    <dbReference type="NCBI Taxonomy" id="33653"/>
    <lineage>
        <taxon>Eukaryota</taxon>
        <taxon>Sar</taxon>
        <taxon>Stramenopiles</taxon>
        <taxon>Bigyra</taxon>
        <taxon>Opalozoa</taxon>
        <taxon>Bicosoecida</taxon>
        <taxon>Cafeteriaceae</taxon>
        <taxon>Cafeteria</taxon>
    </lineage>
</organism>
<evidence type="ECO:0000313" key="5">
    <source>
        <dbReference type="EMBL" id="KAA0170552.1"/>
    </source>
</evidence>
<evidence type="ECO:0000256" key="1">
    <source>
        <dbReference type="ARBA" id="ARBA00022679"/>
    </source>
</evidence>
<evidence type="ECO:0000256" key="3">
    <source>
        <dbReference type="SAM" id="MobiDB-lite"/>
    </source>
</evidence>
<feature type="region of interest" description="Disordered" evidence="3">
    <location>
        <begin position="295"/>
        <end position="338"/>
    </location>
</feature>
<dbReference type="CDD" id="cd06223">
    <property type="entry name" value="PRTases_typeI"/>
    <property type="match status" value="1"/>
</dbReference>
<dbReference type="Gene3D" id="3.60.20.10">
    <property type="entry name" value="Glutamine Phosphoribosylpyrophosphate, subunit 1, domain 1"/>
    <property type="match status" value="1"/>
</dbReference>
<feature type="compositionally biased region" description="Low complexity" evidence="3">
    <location>
        <begin position="183"/>
        <end position="192"/>
    </location>
</feature>
<evidence type="ECO:0000259" key="4">
    <source>
        <dbReference type="PROSITE" id="PS51278"/>
    </source>
</evidence>
<dbReference type="InterPro" id="IPR017932">
    <property type="entry name" value="GATase_2_dom"/>
</dbReference>
<comment type="caution">
    <text evidence="5">The sequence shown here is derived from an EMBL/GenBank/DDBJ whole genome shotgun (WGS) entry which is preliminary data.</text>
</comment>
<keyword evidence="1" id="KW-0808">Transferase</keyword>
<dbReference type="AlphaFoldDB" id="A0A5A8DYH6"/>
<keyword evidence="2" id="KW-0315">Glutamine amidotransferase</keyword>
<evidence type="ECO:0000313" key="6">
    <source>
        <dbReference type="Proteomes" id="UP000324907"/>
    </source>
</evidence>
<dbReference type="InterPro" id="IPR029055">
    <property type="entry name" value="Ntn_hydrolases_N"/>
</dbReference>
<dbReference type="PANTHER" id="PTHR11907">
    <property type="entry name" value="AMIDOPHOSPHORIBOSYLTRANSFERASE"/>
    <property type="match status" value="1"/>
</dbReference>
<dbReference type="Gene3D" id="3.40.50.2020">
    <property type="match status" value="1"/>
</dbReference>
<dbReference type="EMBL" id="VLTL01000012">
    <property type="protein sequence ID" value="KAA0170552.1"/>
    <property type="molecule type" value="Genomic_DNA"/>
</dbReference>
<proteinExistence type="predicted"/>
<dbReference type="SUPFAM" id="SSF56235">
    <property type="entry name" value="N-terminal nucleophile aminohydrolases (Ntn hydrolases)"/>
    <property type="match status" value="1"/>
</dbReference>
<feature type="region of interest" description="Disordered" evidence="3">
    <location>
        <begin position="171"/>
        <end position="199"/>
    </location>
</feature>
<dbReference type="InterPro" id="IPR000836">
    <property type="entry name" value="PRTase_dom"/>
</dbReference>
<dbReference type="GO" id="GO:0016740">
    <property type="term" value="F:transferase activity"/>
    <property type="evidence" value="ECO:0007669"/>
    <property type="project" value="UniProtKB-KW"/>
</dbReference>
<reference evidence="5 6" key="1">
    <citation type="submission" date="2019-07" db="EMBL/GenBank/DDBJ databases">
        <title>Genomes of Cafeteria roenbergensis.</title>
        <authorList>
            <person name="Fischer M.G."/>
            <person name="Hackl T."/>
            <person name="Roman M."/>
        </authorList>
    </citation>
    <scope>NUCLEOTIDE SEQUENCE [LARGE SCALE GENOMIC DNA]</scope>
    <source>
        <strain evidence="5 6">RCC970-E3</strain>
    </source>
</reference>